<dbReference type="Gene3D" id="1.10.510.10">
    <property type="entry name" value="Transferase(Phosphotransferase) domain 1"/>
    <property type="match status" value="1"/>
</dbReference>
<keyword evidence="3" id="KW-0418">Kinase</keyword>
<feature type="compositionally biased region" description="Low complexity" evidence="1">
    <location>
        <begin position="651"/>
        <end position="665"/>
    </location>
</feature>
<dbReference type="InterPro" id="IPR011009">
    <property type="entry name" value="Kinase-like_dom_sf"/>
</dbReference>
<dbReference type="AlphaFoldDB" id="A0AAV0AGT4"/>
<dbReference type="InterPro" id="IPR000719">
    <property type="entry name" value="Prot_kinase_dom"/>
</dbReference>
<dbReference type="Proteomes" id="UP001153365">
    <property type="component" value="Unassembled WGS sequence"/>
</dbReference>
<feature type="region of interest" description="Disordered" evidence="1">
    <location>
        <begin position="641"/>
        <end position="673"/>
    </location>
</feature>
<accession>A0AAV0AGT4</accession>
<evidence type="ECO:0000313" key="4">
    <source>
        <dbReference type="Proteomes" id="UP001153365"/>
    </source>
</evidence>
<dbReference type="InterPro" id="IPR011989">
    <property type="entry name" value="ARM-like"/>
</dbReference>
<keyword evidence="3" id="KW-0808">Transferase</keyword>
<sequence length="866" mass="93036">MSWLSAIGGAASSLLSKGSGLPNLPGYGLGSRDTSFDGQSIWTLHDGTKRDDNSIVSIFLYDSLQPSNLFVGSRDKKLILGFAKNHLKKLRSLRHPDILKFIDGTETDTAVYIVTEKVESLATRLESREKSPAGSEVEWKIWGLSRIVSALKFLNGPGASTHGNLRPSSIFISHSGEWRLSGFEILSSPKDPQPILYTLGGLLPDSSRYASPEVIKAGYDALKDLDPYCLDSFQLYLLVQTVFNNVPPSSDSVSQPRGSIPPQLFSTVRRLASANPKSRLKSEALWEIGFGSGESGGGVAGGFFRQNRLITICSGLEGFSLASQGERASLVKSIKDCADSLPSEFLKFKVLPSLVQSFDHSLDGPALLPLAIAISSSLSQTEFANVLLQPLVKLFISPDRAIRLSLLELLPQYVEKLDKSIVVDKIWPHLLTGFSDTVPLIREATVKSVLLIAPKLSERILNNDLLRYLAKTHMDVEPGIRTNTCILLGRLSKSLSLSTCRKVLIPAFTRSIRDQFVPARMAGLMSLMATVDYYEAEDLATKVIPGIGIALVDKEKTVRDQAFKALDIFVERVRKAASEMPETVASTLSVSESVNNAISNSQPGIAMSAAGAAGALAGWAFSSVSRKLTSNELSSDIASGKFSAEPSNGASSKPHLSSPDLSSSLAPPPNLSRMNSATLTKAFTFEDDTQSKAFTELSDKGAGKSWGDDLMDVEADADDWSTFETGPPTHEPSFTPLPSKIKIGLQSNIQNSNKSRVVGGAKADRSIGKGPKKVGAAATLMATLEADNELEDSVEGAVKDQSIDQMGWGDFNANEDNNEGKVKSNLKSSVSVSSKEDKAAQMAKMKEERRAKMAALKAKKAGVGGG</sequence>
<feature type="region of interest" description="Disordered" evidence="1">
    <location>
        <begin position="807"/>
        <end position="846"/>
    </location>
</feature>
<dbReference type="Gene3D" id="3.30.200.20">
    <property type="entry name" value="Phosphorylase Kinase, domain 1"/>
    <property type="match status" value="1"/>
</dbReference>
<dbReference type="SUPFAM" id="SSF56112">
    <property type="entry name" value="Protein kinase-like (PK-like)"/>
    <property type="match status" value="1"/>
</dbReference>
<dbReference type="GO" id="GO:0005524">
    <property type="term" value="F:ATP binding"/>
    <property type="evidence" value="ECO:0007669"/>
    <property type="project" value="InterPro"/>
</dbReference>
<gene>
    <name evidence="3" type="ORF">PPACK8108_LOCUS1958</name>
</gene>
<name>A0AAV0AGT4_PHAPC</name>
<dbReference type="EMBL" id="CALTRL010000338">
    <property type="protein sequence ID" value="CAH7667548.1"/>
    <property type="molecule type" value="Genomic_DNA"/>
</dbReference>
<dbReference type="InterPro" id="IPR016024">
    <property type="entry name" value="ARM-type_fold"/>
</dbReference>
<keyword evidence="4" id="KW-1185">Reference proteome</keyword>
<evidence type="ECO:0000313" key="3">
    <source>
        <dbReference type="EMBL" id="CAH7667548.1"/>
    </source>
</evidence>
<dbReference type="InterPro" id="IPR051177">
    <property type="entry name" value="CIK-Related_Protein"/>
</dbReference>
<evidence type="ECO:0000256" key="1">
    <source>
        <dbReference type="SAM" id="MobiDB-lite"/>
    </source>
</evidence>
<dbReference type="PANTHER" id="PTHR12984:SF3">
    <property type="entry name" value="N-TERMINAL KINASE-LIKE PROTEIN"/>
    <property type="match status" value="1"/>
</dbReference>
<dbReference type="PROSITE" id="PS50011">
    <property type="entry name" value="PROTEIN_KINASE_DOM"/>
    <property type="match status" value="1"/>
</dbReference>
<proteinExistence type="predicted"/>
<feature type="compositionally biased region" description="Basic and acidic residues" evidence="1">
    <location>
        <begin position="834"/>
        <end position="846"/>
    </location>
</feature>
<feature type="domain" description="Protein kinase" evidence="2">
    <location>
        <begin position="21"/>
        <end position="304"/>
    </location>
</feature>
<dbReference type="GO" id="GO:0004672">
    <property type="term" value="F:protein kinase activity"/>
    <property type="evidence" value="ECO:0007669"/>
    <property type="project" value="InterPro"/>
</dbReference>
<protein>
    <submittedName>
        <fullName evidence="3">SCY1 protein kinase</fullName>
    </submittedName>
</protein>
<organism evidence="3 4">
    <name type="scientific">Phakopsora pachyrhizi</name>
    <name type="common">Asian soybean rust disease fungus</name>
    <dbReference type="NCBI Taxonomy" id="170000"/>
    <lineage>
        <taxon>Eukaryota</taxon>
        <taxon>Fungi</taxon>
        <taxon>Dikarya</taxon>
        <taxon>Basidiomycota</taxon>
        <taxon>Pucciniomycotina</taxon>
        <taxon>Pucciniomycetes</taxon>
        <taxon>Pucciniales</taxon>
        <taxon>Phakopsoraceae</taxon>
        <taxon>Phakopsora</taxon>
    </lineage>
</organism>
<reference evidence="3" key="1">
    <citation type="submission" date="2022-06" db="EMBL/GenBank/DDBJ databases">
        <authorList>
            <consortium name="SYNGENTA / RWTH Aachen University"/>
        </authorList>
    </citation>
    <scope>NUCLEOTIDE SEQUENCE</scope>
</reference>
<dbReference type="PANTHER" id="PTHR12984">
    <property type="entry name" value="SCY1-RELATED S/T PROTEIN KINASE-LIKE"/>
    <property type="match status" value="1"/>
</dbReference>
<dbReference type="GO" id="GO:0006409">
    <property type="term" value="P:tRNA export from nucleus"/>
    <property type="evidence" value="ECO:0007669"/>
    <property type="project" value="TreeGrafter"/>
</dbReference>
<dbReference type="SUPFAM" id="SSF48371">
    <property type="entry name" value="ARM repeat"/>
    <property type="match status" value="1"/>
</dbReference>
<evidence type="ECO:0000259" key="2">
    <source>
        <dbReference type="PROSITE" id="PS50011"/>
    </source>
</evidence>
<comment type="caution">
    <text evidence="3">The sequence shown here is derived from an EMBL/GenBank/DDBJ whole genome shotgun (WGS) entry which is preliminary data.</text>
</comment>
<dbReference type="Gene3D" id="1.25.10.10">
    <property type="entry name" value="Leucine-rich Repeat Variant"/>
    <property type="match status" value="1"/>
</dbReference>
<feature type="compositionally biased region" description="Low complexity" evidence="1">
    <location>
        <begin position="823"/>
        <end position="833"/>
    </location>
</feature>
<dbReference type="GO" id="GO:0005737">
    <property type="term" value="C:cytoplasm"/>
    <property type="evidence" value="ECO:0007669"/>
    <property type="project" value="TreeGrafter"/>
</dbReference>